<feature type="domain" description="Polymerase nucleotidyl transferase" evidence="1">
    <location>
        <begin position="38"/>
        <end position="99"/>
    </location>
</feature>
<dbReference type="SUPFAM" id="SSF81301">
    <property type="entry name" value="Nucleotidyltransferase"/>
    <property type="match status" value="1"/>
</dbReference>
<dbReference type="InterPro" id="IPR052548">
    <property type="entry name" value="Type_VII_TA_antitoxin"/>
</dbReference>
<dbReference type="AlphaFoldDB" id="A0A9D2TDN2"/>
<dbReference type="Gene3D" id="3.30.460.10">
    <property type="entry name" value="Beta Polymerase, domain 2"/>
    <property type="match status" value="1"/>
</dbReference>
<dbReference type="Proteomes" id="UP000823886">
    <property type="component" value="Unassembled WGS sequence"/>
</dbReference>
<reference evidence="2" key="1">
    <citation type="journal article" date="2021" name="PeerJ">
        <title>Extensive microbial diversity within the chicken gut microbiome revealed by metagenomics and culture.</title>
        <authorList>
            <person name="Gilroy R."/>
            <person name="Ravi A."/>
            <person name="Getino M."/>
            <person name="Pursley I."/>
            <person name="Horton D.L."/>
            <person name="Alikhan N.F."/>
            <person name="Baker D."/>
            <person name="Gharbi K."/>
            <person name="Hall N."/>
            <person name="Watson M."/>
            <person name="Adriaenssens E.M."/>
            <person name="Foster-Nyarko E."/>
            <person name="Jarju S."/>
            <person name="Secka A."/>
            <person name="Antonio M."/>
            <person name="Oren A."/>
            <person name="Chaudhuri R.R."/>
            <person name="La Ragione R."/>
            <person name="Hildebrand F."/>
            <person name="Pallen M.J."/>
        </authorList>
    </citation>
    <scope>NUCLEOTIDE SEQUENCE</scope>
    <source>
        <strain evidence="2">ChiBcec2-3848</strain>
    </source>
</reference>
<dbReference type="EMBL" id="DWVZ01000194">
    <property type="protein sequence ID" value="HJC64677.1"/>
    <property type="molecule type" value="Genomic_DNA"/>
</dbReference>
<dbReference type="GO" id="GO:0016779">
    <property type="term" value="F:nucleotidyltransferase activity"/>
    <property type="evidence" value="ECO:0007669"/>
    <property type="project" value="InterPro"/>
</dbReference>
<dbReference type="InterPro" id="IPR002934">
    <property type="entry name" value="Polymerase_NTP_transf_dom"/>
</dbReference>
<organism evidence="2 3">
    <name type="scientific">Candidatus Blautia merdavium</name>
    <dbReference type="NCBI Taxonomy" id="2838494"/>
    <lineage>
        <taxon>Bacteria</taxon>
        <taxon>Bacillati</taxon>
        <taxon>Bacillota</taxon>
        <taxon>Clostridia</taxon>
        <taxon>Lachnospirales</taxon>
        <taxon>Lachnospiraceae</taxon>
        <taxon>Blautia</taxon>
    </lineage>
</organism>
<gene>
    <name evidence="2" type="ORF">H9753_13870</name>
</gene>
<evidence type="ECO:0000259" key="1">
    <source>
        <dbReference type="Pfam" id="PF01909"/>
    </source>
</evidence>
<evidence type="ECO:0000313" key="2">
    <source>
        <dbReference type="EMBL" id="HJC64677.1"/>
    </source>
</evidence>
<comment type="caution">
    <text evidence="2">The sequence shown here is derived from an EMBL/GenBank/DDBJ whole genome shotgun (WGS) entry which is preliminary data.</text>
</comment>
<sequence length="126" mass="14877">MEKTVKKYRERYEQLPERFVRKIEYDLNYIQQKKLPGLCRIYLFGSAARGEVRSTSDIDLLVVTKEQVKNRELAADIRWTLDEPIDGVRTDIVYRHEGSDGELGKENTVFDREVKRDKTLILEVIE</sequence>
<dbReference type="CDD" id="cd05403">
    <property type="entry name" value="NT_KNTase_like"/>
    <property type="match status" value="1"/>
</dbReference>
<dbReference type="Pfam" id="PF01909">
    <property type="entry name" value="NTP_transf_2"/>
    <property type="match status" value="1"/>
</dbReference>
<proteinExistence type="predicted"/>
<name>A0A9D2TDN2_9FIRM</name>
<accession>A0A9D2TDN2</accession>
<dbReference type="InterPro" id="IPR043519">
    <property type="entry name" value="NT_sf"/>
</dbReference>
<evidence type="ECO:0000313" key="3">
    <source>
        <dbReference type="Proteomes" id="UP000823886"/>
    </source>
</evidence>
<dbReference type="PANTHER" id="PTHR33933">
    <property type="entry name" value="NUCLEOTIDYLTRANSFERASE"/>
    <property type="match status" value="1"/>
</dbReference>
<reference evidence="2" key="2">
    <citation type="submission" date="2021-04" db="EMBL/GenBank/DDBJ databases">
        <authorList>
            <person name="Gilroy R."/>
        </authorList>
    </citation>
    <scope>NUCLEOTIDE SEQUENCE</scope>
    <source>
        <strain evidence="2">ChiBcec2-3848</strain>
    </source>
</reference>
<protein>
    <submittedName>
        <fullName evidence="2">Nucleotidyltransferase domain-containing protein</fullName>
    </submittedName>
</protein>
<dbReference type="PANTHER" id="PTHR33933:SF1">
    <property type="entry name" value="PROTEIN ADENYLYLTRANSFERASE MNTA-RELATED"/>
    <property type="match status" value="1"/>
</dbReference>